<protein>
    <submittedName>
        <fullName evidence="3">Uncharacterized protein LOC102803486</fullName>
    </submittedName>
</protein>
<dbReference type="InterPro" id="IPR036397">
    <property type="entry name" value="RNaseH_sf"/>
</dbReference>
<evidence type="ECO:0000259" key="1">
    <source>
        <dbReference type="PROSITE" id="PS50994"/>
    </source>
</evidence>
<dbReference type="InterPro" id="IPR040676">
    <property type="entry name" value="DUF5641"/>
</dbReference>
<dbReference type="Proteomes" id="UP000694865">
    <property type="component" value="Unplaced"/>
</dbReference>
<dbReference type="Gene3D" id="3.30.420.10">
    <property type="entry name" value="Ribonuclease H-like superfamily/Ribonuclease H"/>
    <property type="match status" value="1"/>
</dbReference>
<dbReference type="Pfam" id="PF18701">
    <property type="entry name" value="DUF5641"/>
    <property type="match status" value="1"/>
</dbReference>
<evidence type="ECO:0000313" key="2">
    <source>
        <dbReference type="Proteomes" id="UP000694865"/>
    </source>
</evidence>
<name>A0ABM0M3F0_SACKO</name>
<dbReference type="PROSITE" id="PS50994">
    <property type="entry name" value="INTEGRASE"/>
    <property type="match status" value="1"/>
</dbReference>
<evidence type="ECO:0000313" key="3">
    <source>
        <dbReference type="RefSeq" id="XP_006814541.1"/>
    </source>
</evidence>
<organism evidence="2 3">
    <name type="scientific">Saccoglossus kowalevskii</name>
    <name type="common">Acorn worm</name>
    <dbReference type="NCBI Taxonomy" id="10224"/>
    <lineage>
        <taxon>Eukaryota</taxon>
        <taxon>Metazoa</taxon>
        <taxon>Hemichordata</taxon>
        <taxon>Enteropneusta</taxon>
        <taxon>Harrimaniidae</taxon>
        <taxon>Saccoglossus</taxon>
    </lineage>
</organism>
<accession>A0ABM0M3F0</accession>
<dbReference type="SUPFAM" id="SSF53098">
    <property type="entry name" value="Ribonuclease H-like"/>
    <property type="match status" value="1"/>
</dbReference>
<reference evidence="3" key="1">
    <citation type="submission" date="2025-08" db="UniProtKB">
        <authorList>
            <consortium name="RefSeq"/>
        </authorList>
    </citation>
    <scope>IDENTIFICATION</scope>
    <source>
        <tissue evidence="3">Testes</tissue>
    </source>
</reference>
<dbReference type="InterPro" id="IPR001584">
    <property type="entry name" value="Integrase_cat-core"/>
</dbReference>
<dbReference type="PANTHER" id="PTHR47331">
    <property type="entry name" value="PHD-TYPE DOMAIN-CONTAINING PROTEIN"/>
    <property type="match status" value="1"/>
</dbReference>
<gene>
    <name evidence="3" type="primary">LOC102803486</name>
</gene>
<dbReference type="PANTHER" id="PTHR47331:SF1">
    <property type="entry name" value="GAG-LIKE PROTEIN"/>
    <property type="match status" value="1"/>
</dbReference>
<sequence length="287" mass="32486">MISDNASTYLSAANEIKRLLDSPEIQTYLTNRRVQWSFIPKRAPWFEGFWERLIGLAKTAIKKVLGRSFVTYDELNTIITEIESTLNDRPLTYVSTDIDDATPLTPSHLLIGRLVTPLPHFVVDDDELSDPTFGNRLDLEKRHAHICKLLEQFWKRWTSEYLTSLRERHNNTVGATDNTIKVGDVVLMHSDIARRVNWRLATVQRLNVGNDGLARSAELKTTSGFTNRPITKLYPLEACGNNAPTLSIEKSLAVKSVLPGINETVTRCPPRTAATIARLRIQDMNDM</sequence>
<dbReference type="GeneID" id="102803486"/>
<dbReference type="InterPro" id="IPR012337">
    <property type="entry name" value="RNaseH-like_sf"/>
</dbReference>
<dbReference type="RefSeq" id="XP_006814541.1">
    <property type="nucleotide sequence ID" value="XM_006814478.1"/>
</dbReference>
<keyword evidence="2" id="KW-1185">Reference proteome</keyword>
<feature type="domain" description="Integrase catalytic" evidence="1">
    <location>
        <begin position="1"/>
        <end position="114"/>
    </location>
</feature>
<proteinExistence type="predicted"/>